<feature type="transmembrane region" description="Helical" evidence="1">
    <location>
        <begin position="155"/>
        <end position="176"/>
    </location>
</feature>
<sequence>MIVVSAEERVAAKWLGRRGVRVAEPTTVLTARLSVRGGKPAPEAFTVVFVLGAVTFLGIFGYQMLRLLPGVDHGDLPDGGFCSLIAAWASLRAWLHVRAGDRRAAVQLGDRRLDRPPPPWPEVVSGWYLIALLITFGGGAVLGVALAARGSVWALFWLGLLALGAVVDAVILTGVLRRPVLAEDEGSLAVDAVTRREDVLLAPPSVFAVPVVPDLVSEDLPGRPWFLGYVALAVATHAVAWFVQRRRAPALPAGGYYGETG</sequence>
<feature type="transmembrane region" description="Helical" evidence="1">
    <location>
        <begin position="44"/>
        <end position="65"/>
    </location>
</feature>
<evidence type="ECO:0000313" key="2">
    <source>
        <dbReference type="EMBL" id="VVJ15453.1"/>
    </source>
</evidence>
<name>A0A6I8LEK3_9PSEU</name>
<organism evidence="2 3">
    <name type="scientific">Amycolatopsis camponoti</name>
    <dbReference type="NCBI Taxonomy" id="2606593"/>
    <lineage>
        <taxon>Bacteria</taxon>
        <taxon>Bacillati</taxon>
        <taxon>Actinomycetota</taxon>
        <taxon>Actinomycetes</taxon>
        <taxon>Pseudonocardiales</taxon>
        <taxon>Pseudonocardiaceae</taxon>
        <taxon>Amycolatopsis</taxon>
    </lineage>
</organism>
<evidence type="ECO:0000313" key="3">
    <source>
        <dbReference type="Proteomes" id="UP000399805"/>
    </source>
</evidence>
<evidence type="ECO:0000256" key="1">
    <source>
        <dbReference type="SAM" id="Phobius"/>
    </source>
</evidence>
<keyword evidence="3" id="KW-1185">Reference proteome</keyword>
<keyword evidence="1" id="KW-1133">Transmembrane helix</keyword>
<gene>
    <name evidence="2" type="ORF">AA23TX_00474</name>
</gene>
<proteinExistence type="predicted"/>
<feature type="transmembrane region" description="Helical" evidence="1">
    <location>
        <begin position="126"/>
        <end position="148"/>
    </location>
</feature>
<protein>
    <submittedName>
        <fullName evidence="2">Uncharacterized protein</fullName>
    </submittedName>
</protein>
<dbReference type="AlphaFoldDB" id="A0A6I8LEK3"/>
<keyword evidence="1" id="KW-0472">Membrane</keyword>
<dbReference type="RefSeq" id="WP_155540946.1">
    <property type="nucleotide sequence ID" value="NZ_CABVGP010000001.1"/>
</dbReference>
<accession>A0A6I8LEK3</accession>
<dbReference type="EMBL" id="CABVGP010000001">
    <property type="protein sequence ID" value="VVJ15453.1"/>
    <property type="molecule type" value="Genomic_DNA"/>
</dbReference>
<keyword evidence="1" id="KW-0812">Transmembrane</keyword>
<reference evidence="2 3" key="1">
    <citation type="submission" date="2019-09" db="EMBL/GenBank/DDBJ databases">
        <authorList>
            <person name="Leyn A S."/>
        </authorList>
    </citation>
    <scope>NUCLEOTIDE SEQUENCE [LARGE SCALE GENOMIC DNA]</scope>
    <source>
        <strain evidence="2">AA231_1</strain>
    </source>
</reference>
<dbReference type="Proteomes" id="UP000399805">
    <property type="component" value="Unassembled WGS sequence"/>
</dbReference>
<feature type="transmembrane region" description="Helical" evidence="1">
    <location>
        <begin position="225"/>
        <end position="243"/>
    </location>
</feature>